<sequence>MEKHNAQRCCINNLQMAKVSGVKKHLILTSAIFVVLFPLYSSVQYRYLLILNKIYQLLFFTIDL</sequence>
<keyword evidence="3" id="KW-1185">Reference proteome</keyword>
<feature type="transmembrane region" description="Helical" evidence="1">
    <location>
        <begin position="26"/>
        <end position="43"/>
    </location>
</feature>
<proteinExistence type="predicted"/>
<organism evidence="2 3">
    <name type="scientific">Trichinella nativa</name>
    <dbReference type="NCBI Taxonomy" id="6335"/>
    <lineage>
        <taxon>Eukaryota</taxon>
        <taxon>Metazoa</taxon>
        <taxon>Ecdysozoa</taxon>
        <taxon>Nematoda</taxon>
        <taxon>Enoplea</taxon>
        <taxon>Dorylaimia</taxon>
        <taxon>Trichinellida</taxon>
        <taxon>Trichinellidae</taxon>
        <taxon>Trichinella</taxon>
    </lineage>
</organism>
<protein>
    <submittedName>
        <fullName evidence="2">Uncharacterized protein</fullName>
    </submittedName>
</protein>
<gene>
    <name evidence="2" type="ORF">T02_6622</name>
</gene>
<evidence type="ECO:0000313" key="2">
    <source>
        <dbReference type="EMBL" id="KRZ49582.1"/>
    </source>
</evidence>
<comment type="caution">
    <text evidence="2">The sequence shown here is derived from an EMBL/GenBank/DDBJ whole genome shotgun (WGS) entry which is preliminary data.</text>
</comment>
<keyword evidence="1" id="KW-1133">Transmembrane helix</keyword>
<reference evidence="2 3" key="1">
    <citation type="submission" date="2015-05" db="EMBL/GenBank/DDBJ databases">
        <title>Evolution of Trichinella species and genotypes.</title>
        <authorList>
            <person name="Korhonen P.K."/>
            <person name="Edoardo P."/>
            <person name="Giuseppe L.R."/>
            <person name="Gasser R.B."/>
        </authorList>
    </citation>
    <scope>NUCLEOTIDE SEQUENCE [LARGE SCALE GENOMIC DNA]</scope>
    <source>
        <strain evidence="2">ISS10</strain>
    </source>
</reference>
<dbReference type="EMBL" id="JYDW01000304">
    <property type="protein sequence ID" value="KRZ49582.1"/>
    <property type="molecule type" value="Genomic_DNA"/>
</dbReference>
<name>A0A0V1KRX3_9BILA</name>
<accession>A0A0V1KRX3</accession>
<keyword evidence="1" id="KW-0812">Transmembrane</keyword>
<evidence type="ECO:0000313" key="3">
    <source>
        <dbReference type="Proteomes" id="UP000054721"/>
    </source>
</evidence>
<evidence type="ECO:0000256" key="1">
    <source>
        <dbReference type="SAM" id="Phobius"/>
    </source>
</evidence>
<dbReference type="AlphaFoldDB" id="A0A0V1KRX3"/>
<keyword evidence="1" id="KW-0472">Membrane</keyword>
<dbReference type="Proteomes" id="UP000054721">
    <property type="component" value="Unassembled WGS sequence"/>
</dbReference>